<dbReference type="InterPro" id="IPR038766">
    <property type="entry name" value="Membrane_comp_ABC_pdt"/>
</dbReference>
<keyword evidence="4 6" id="KW-1133">Transmembrane helix</keyword>
<feature type="transmembrane region" description="Helical" evidence="6">
    <location>
        <begin position="256"/>
        <end position="276"/>
    </location>
</feature>
<feature type="transmembrane region" description="Helical" evidence="6">
    <location>
        <begin position="12"/>
        <end position="32"/>
    </location>
</feature>
<dbReference type="InterPro" id="IPR003838">
    <property type="entry name" value="ABC3_permease_C"/>
</dbReference>
<keyword evidence="2" id="KW-1003">Cell membrane</keyword>
<dbReference type="EMBL" id="VLTJ01000044">
    <property type="protein sequence ID" value="TSH88532.1"/>
    <property type="molecule type" value="Genomic_DNA"/>
</dbReference>
<gene>
    <name evidence="8" type="ORF">FOZ76_26625</name>
</gene>
<feature type="transmembrane region" description="Helical" evidence="6">
    <location>
        <begin position="424"/>
        <end position="446"/>
    </location>
</feature>
<sequence length="828" mass="88778">MTRRDWRAGELRLILAALIVAVAAVTSVGFLADRLRLALERDGAQLMGADVVLNSDVPLTDGIRAQAQARGLEAAETIVFPSMALSLDGEHAQLVSVKAVSPNYPLRGAVRVREPGATQARQAGSVDYPAQGVPEPGTVWLDASVLPLLHAEVGDRIQLGDSVFRVGNVITLEPDRGMSFVNLAPRLMMRADELAATGLAAFGSRLSYRSLFAGEPAPVADFTRWLRANLGEAGRIDTLATGRPEVRQTLDRAQRFLSLVAMLAVLIATVAVAMAARRYMLRHLASVAVMRCLGATQGEVSRLVAIEFLIVAVIGAALGCVLGYAGHAGLLAALGDLITTQLPAPTLHPAAQGLVTGVWLLLGFALPSLAQLHRVPPGRVLRSDLDALAGGRAALWYGVGLTGFVVLLWWVAGELRLGLLTAGGFLLAFAMFALAAWAGLVFLAPWRRLHFRSVAVRFALAGVVRRRAATVAQICALAVGLMAMLLLTITRTDLIDGWRQAAPPDAPNRFLINIQSNQREPIEATLMHAGIHAPLHPVVRGRLIEINGQPVEAAAFADRRARRMIEREANLSYSARLPEHNALVQGRWFEPDERAISMDQELAQTLGVVVGDTLTYDVAGRPVTAQLVNLRSPQWDSMAVNFFVLTSPEVLRNAPQSWITSFHIGPGMPDPLPGLLARFPNLSVFDVTAILDQVQRVLDQVIVAVQGLFVFTLAAGVLVLYAALSATRDERMREAALLRALGATRRQLARAQWLELALIGAAAGALAAIAASALAWALARYAFEFPFVPSWWVFLLGIGAGMLAALMGGQAGLRGVLHTPPLVTLREV</sequence>
<comment type="caution">
    <text evidence="8">The sequence shown here is derived from an EMBL/GenBank/DDBJ whole genome shotgun (WGS) entry which is preliminary data.</text>
</comment>
<dbReference type="Pfam" id="PF02687">
    <property type="entry name" value="FtsX"/>
    <property type="match status" value="2"/>
</dbReference>
<dbReference type="GO" id="GO:0005886">
    <property type="term" value="C:plasma membrane"/>
    <property type="evidence" value="ECO:0007669"/>
    <property type="project" value="UniProtKB-SubCell"/>
</dbReference>
<keyword evidence="5 6" id="KW-0472">Membrane</keyword>
<evidence type="ECO:0000313" key="9">
    <source>
        <dbReference type="Proteomes" id="UP000318405"/>
    </source>
</evidence>
<dbReference type="PANTHER" id="PTHR30287">
    <property type="entry name" value="MEMBRANE COMPONENT OF PREDICTED ABC SUPERFAMILY METABOLITE UPTAKE TRANSPORTER"/>
    <property type="match status" value="1"/>
</dbReference>
<organism evidence="8 9">
    <name type="scientific">Verticiella sediminum</name>
    <dbReference type="NCBI Taxonomy" id="1247510"/>
    <lineage>
        <taxon>Bacteria</taxon>
        <taxon>Pseudomonadati</taxon>
        <taxon>Pseudomonadota</taxon>
        <taxon>Betaproteobacteria</taxon>
        <taxon>Burkholderiales</taxon>
        <taxon>Alcaligenaceae</taxon>
        <taxon>Verticiella</taxon>
    </lineage>
</organism>
<feature type="domain" description="ABC3 transporter permease C-terminal" evidence="7">
    <location>
        <begin position="259"/>
        <end position="363"/>
    </location>
</feature>
<comment type="subcellular location">
    <subcellularLocation>
        <location evidence="1">Cell membrane</location>
        <topology evidence="1">Multi-pass membrane protein</topology>
    </subcellularLocation>
</comment>
<evidence type="ECO:0000256" key="5">
    <source>
        <dbReference type="ARBA" id="ARBA00023136"/>
    </source>
</evidence>
<feature type="transmembrane region" description="Helical" evidence="6">
    <location>
        <begin position="701"/>
        <end position="724"/>
    </location>
</feature>
<evidence type="ECO:0000256" key="3">
    <source>
        <dbReference type="ARBA" id="ARBA00022692"/>
    </source>
</evidence>
<feature type="transmembrane region" description="Helical" evidence="6">
    <location>
        <begin position="393"/>
        <end position="412"/>
    </location>
</feature>
<evidence type="ECO:0000256" key="6">
    <source>
        <dbReference type="SAM" id="Phobius"/>
    </source>
</evidence>
<dbReference type="OrthoDB" id="5292592at2"/>
<accession>A0A556A6N6</accession>
<keyword evidence="9" id="KW-1185">Reference proteome</keyword>
<feature type="domain" description="ABC3 transporter permease C-terminal" evidence="7">
    <location>
        <begin position="708"/>
        <end position="821"/>
    </location>
</feature>
<evidence type="ECO:0000256" key="1">
    <source>
        <dbReference type="ARBA" id="ARBA00004651"/>
    </source>
</evidence>
<feature type="transmembrane region" description="Helical" evidence="6">
    <location>
        <begin position="350"/>
        <end position="372"/>
    </location>
</feature>
<dbReference type="AlphaFoldDB" id="A0A556A6N6"/>
<feature type="transmembrane region" description="Helical" evidence="6">
    <location>
        <begin position="791"/>
        <end position="809"/>
    </location>
</feature>
<evidence type="ECO:0000256" key="4">
    <source>
        <dbReference type="ARBA" id="ARBA00022989"/>
    </source>
</evidence>
<evidence type="ECO:0000259" key="7">
    <source>
        <dbReference type="Pfam" id="PF02687"/>
    </source>
</evidence>
<dbReference type="Proteomes" id="UP000318405">
    <property type="component" value="Unassembled WGS sequence"/>
</dbReference>
<name>A0A556A6N6_9BURK</name>
<feature type="transmembrane region" description="Helical" evidence="6">
    <location>
        <begin position="467"/>
        <end position="489"/>
    </location>
</feature>
<keyword evidence="3 6" id="KW-0812">Transmembrane</keyword>
<reference evidence="8 9" key="1">
    <citation type="submission" date="2019-07" db="EMBL/GenBank/DDBJ databases">
        <title>Qingshengfaniella alkalisoli gen. nov., sp. nov., isolated from saline soil.</title>
        <authorList>
            <person name="Xu L."/>
            <person name="Huang X.-X."/>
            <person name="Sun J.-Q."/>
        </authorList>
    </citation>
    <scope>NUCLEOTIDE SEQUENCE [LARGE SCALE GENOMIC DNA]</scope>
    <source>
        <strain evidence="8 9">DSM 27279</strain>
    </source>
</reference>
<feature type="transmembrane region" description="Helical" evidence="6">
    <location>
        <begin position="308"/>
        <end position="330"/>
    </location>
</feature>
<evidence type="ECO:0000313" key="8">
    <source>
        <dbReference type="EMBL" id="TSH88532.1"/>
    </source>
</evidence>
<dbReference type="PANTHER" id="PTHR30287:SF1">
    <property type="entry name" value="INNER MEMBRANE PROTEIN"/>
    <property type="match status" value="1"/>
</dbReference>
<proteinExistence type="predicted"/>
<evidence type="ECO:0000256" key="2">
    <source>
        <dbReference type="ARBA" id="ARBA00022475"/>
    </source>
</evidence>
<protein>
    <submittedName>
        <fullName evidence="8">FtsX-like permease family protein</fullName>
    </submittedName>
</protein>
<feature type="transmembrane region" description="Helical" evidence="6">
    <location>
        <begin position="753"/>
        <end position="779"/>
    </location>
</feature>